<comment type="function">
    <text evidence="11">Part of the phosphoribosylformylglycinamidine synthase complex involved in the purines biosynthetic pathway. Catalyzes the ATP-dependent conversion of formylglycinamide ribonucleotide (FGAR) and glutamine to yield formylglycinamidine ribonucleotide (FGAM) and glutamate. The FGAM synthase complex is composed of three subunits. PurQ produces an ammonia molecule by converting glutamine to glutamate. PurL transfers the ammonia molecule to FGAR to form FGAM in an ATP-dependent manner. PurS interacts with PurQ and PurL and is thought to assist in the transfer of the ammonia molecule from PurQ to PurL.</text>
</comment>
<dbReference type="OrthoDB" id="9804441at2"/>
<keyword evidence="8 11" id="KW-0658">Purine biosynthesis</keyword>
<feature type="binding site" evidence="11">
    <location>
        <position position="551"/>
    </location>
    <ligand>
        <name>substrate</name>
    </ligand>
</feature>
<comment type="similarity">
    <text evidence="11">Belongs to the FGAMS family.</text>
</comment>
<dbReference type="GO" id="GO:0006189">
    <property type="term" value="P:'de novo' IMP biosynthetic process"/>
    <property type="evidence" value="ECO:0007669"/>
    <property type="project" value="UniProtKB-UniRule"/>
</dbReference>
<dbReference type="STRING" id="1555112.LIP_1574"/>
<protein>
    <recommendedName>
        <fullName evidence="11 12">Multifunctional fusion protein</fullName>
    </recommendedName>
    <domain>
        <recommendedName>
            <fullName evidence="11">Phosphoribosylformylglycinamidine synthase subunit PurL</fullName>
            <shortName evidence="11">FGAM synthase</shortName>
            <ecNumber evidence="11">6.3.5.3</ecNumber>
        </recommendedName>
        <alternativeName>
            <fullName evidence="11">Formylglycinamide ribonucleotide amidotransferase subunit II</fullName>
        </alternativeName>
        <alternativeName>
            <fullName evidence="11">Glutamine amidotransferase PurL</fullName>
        </alternativeName>
        <alternativeName>
            <fullName evidence="11">Phosphoribosylformylglycinamidine synthase subunit II</fullName>
            <shortName evidence="11">FGAR amidotransferase II</shortName>
            <shortName evidence="11">FGAR-AT II</shortName>
        </alternativeName>
    </domain>
    <domain>
        <recommendedName>
            <fullName evidence="12">Amidophosphoribosyltransferase</fullName>
            <shortName evidence="12">ATase</shortName>
            <ecNumber evidence="12">2.4.2.14</ecNumber>
        </recommendedName>
        <alternativeName>
            <fullName evidence="12">Glutamine phosphoribosylpyrophosphate amidotransferase</fullName>
            <shortName evidence="12">GPATase</shortName>
        </alternativeName>
    </domain>
</protein>
<proteinExistence type="inferred from homology"/>
<dbReference type="SUPFAM" id="SSF56042">
    <property type="entry name" value="PurM C-terminal domain-like"/>
    <property type="match status" value="2"/>
</dbReference>
<evidence type="ECO:0000256" key="4">
    <source>
        <dbReference type="ARBA" id="ARBA00022598"/>
    </source>
</evidence>
<evidence type="ECO:0000256" key="10">
    <source>
        <dbReference type="ARBA" id="ARBA00022842"/>
    </source>
</evidence>
<comment type="subunit">
    <text evidence="11">Monomer. Part of the FGAM synthase complex composed of 1 PurL, 1 PurQ and 2 PurS subunits.</text>
</comment>
<dbReference type="RefSeq" id="WP_068136230.1">
    <property type="nucleotide sequence ID" value="NZ_AP014924.1"/>
</dbReference>
<dbReference type="PROSITE" id="PS51278">
    <property type="entry name" value="GATASE_TYPE_2"/>
    <property type="match status" value="1"/>
</dbReference>
<feature type="binding site" evidence="12">
    <location>
        <position position="1043"/>
    </location>
    <ligand>
        <name>[4Fe-4S] cluster</name>
        <dbReference type="ChEBI" id="CHEBI:49883"/>
    </ligand>
</feature>
<dbReference type="InterPro" id="IPR005854">
    <property type="entry name" value="PurF"/>
</dbReference>
<comment type="similarity">
    <text evidence="2 12">In the C-terminal section; belongs to the purine/pyrimidine phosphoribosyltransferase family.</text>
</comment>
<feature type="binding site" evidence="11">
    <location>
        <position position="56"/>
    </location>
    <ligand>
        <name>ATP</name>
        <dbReference type="ChEBI" id="CHEBI:30616"/>
    </ligand>
</feature>
<feature type="active site" description="Nucleophile" evidence="12">
    <location>
        <position position="801"/>
    </location>
</feature>
<feature type="binding site" evidence="11">
    <location>
        <position position="125"/>
    </location>
    <ligand>
        <name>substrate</name>
    </ligand>
</feature>
<feature type="active site" evidence="11">
    <location>
        <position position="53"/>
    </location>
</feature>
<sequence>MHSMAVARAATRRPRSWQARGLSDDEMRHLLRVLGRVPNQLELALVAALWSEHCGYKHSRLALRRLPRAPLAGSRTRVLEGWSQDAGLVELGDGWAVSFKVESHNHPSAVEPVQGAATGVGGILRDVLATGARPVAVLDSLHFGPLEERQQQYLMEGVVAGISSYGNAVGVPTVGGELHVHPGYRGNPLVNVMAAGLVPVDRLRRPPSGPALEDARVWLIGAATGRDGLGGATFASRTLSGSDWESRPAVQVGDPLLEKGLIEACLEIFDQDLALAAQDLGAAGLTSAASELAHRLGRGLELFLDRVPVREEGLDAEALMLSESQERMLILCRPEDGPAVEAVARKWELEAGEVGRLVPGGDLIVTHRDRRRTRLPLRVLVDETPRYRPPDPRPQAPPGGGHRSAPAAPWPVLEASAAREQLRRLLAHPELGPRENVFQRYDHQVGLRTVTGPGADAAVLRVPASPVGLALTLQSDGRRCLRDPRQGAAWVVAEAATSVACAGAEPLAVTDGLNLGSPEDPQVYQQLADVVEGLADGCRALGLPVVSGNVSLYNETGRAADPGGNVRVGRQAIPPTPVVGLVGWLPRVEERLPMGLQEGSLLLLAGEPSPDPGGSLWAEVVGFEEPPAPDGEDALSGSFRNGRVADDGPHLDLGSVRGAVRWLVRASREGLLRSAHDLSQGGLAAGLVEAALAGGVGARIRLPRGDVPTLFGELPGRALVGADPQALHRLLNLAREERVAVTVLGRSGGDRVDLTWAGAAVCAPGGLTTRLVLPLAELAAWRAGEAEAPANMAGDRLREECGVVGAWCDPGTSASSSALLLAMLALQHRGEESAGVGYLEAGEVRVAKGMGRVNEVFAQGSPARRELDRARSPGLVGHVRYSTAGASSLENAQPFLARTRFGDVALAHNGQLLEEGPVASADGFRSGESDSRRFARLLAASPAATLLEAVVATARQVRGAFALVILSPHGLFALRDPLGIRPLVLGRGPTGWVAASESCAVEAMGAQVVDEVAPGEVVWVRPGGGEAAPLRTRFASPEAPRFCLFEWVYLSRPDSRYAGQSVYRARQRIGRELWREHPVQADVVVPAPDSGTPAALGVAQASGLPFELGFLKNAYIGRTFIQPDPEVRRHQVQVKLRAIPEVVGGKRVILVDDSVVRGTTSRQMVEMLRRAGAREVHLYVASPPYRYPCLYGIDTPSDAELIASRRGVEEVRQFIGADSLRYLSLSGLARAVGDRLVDGDQPAGHCAACFTGRYPVSRLQLGEAYPLGAAR</sequence>
<dbReference type="UniPathway" id="UPA00074">
    <property type="reaction ID" value="UER00124"/>
</dbReference>
<dbReference type="GO" id="GO:0009113">
    <property type="term" value="P:purine nucleobase biosynthetic process"/>
    <property type="evidence" value="ECO:0007669"/>
    <property type="project" value="UniProtKB-UniRule"/>
</dbReference>
<feature type="binding site" evidence="12">
    <location>
        <position position="1249"/>
    </location>
    <ligand>
        <name>[4Fe-4S] cluster</name>
        <dbReference type="ChEBI" id="CHEBI:49883"/>
    </ligand>
</feature>
<dbReference type="CDD" id="cd02204">
    <property type="entry name" value="PurL_repeat2"/>
    <property type="match status" value="1"/>
</dbReference>
<evidence type="ECO:0000256" key="3">
    <source>
        <dbReference type="ARBA" id="ARBA00022490"/>
    </source>
</evidence>
<evidence type="ECO:0000313" key="15">
    <source>
        <dbReference type="EMBL" id="BAS27421.1"/>
    </source>
</evidence>
<comment type="function">
    <text evidence="12">Catalyzes the formation of phosphoribosylamine from phosphoribosylpyrophosphate (PRPP) and glutamine.</text>
</comment>
<dbReference type="PANTHER" id="PTHR43555">
    <property type="entry name" value="PHOSPHORIBOSYLFORMYLGLYCINAMIDINE SYNTHASE SUBUNIT PURL"/>
    <property type="match status" value="1"/>
</dbReference>
<dbReference type="InterPro" id="IPR010918">
    <property type="entry name" value="PurM-like_C_dom"/>
</dbReference>
<evidence type="ECO:0000256" key="6">
    <source>
        <dbReference type="ARBA" id="ARBA00022723"/>
    </source>
</evidence>
<comment type="cofactor">
    <cofactor evidence="12">
        <name>Mg(2+)</name>
        <dbReference type="ChEBI" id="CHEBI:18420"/>
    </cofactor>
    <text evidence="12">Binds 1 Mg(2+) ion per subunit.</text>
</comment>
<dbReference type="Gene3D" id="3.30.1330.10">
    <property type="entry name" value="PurM-like, N-terminal domain"/>
    <property type="match status" value="2"/>
</dbReference>
<keyword evidence="12" id="KW-0004">4Fe-4S</keyword>
<dbReference type="InterPro" id="IPR000836">
    <property type="entry name" value="PRTase_dom"/>
</dbReference>
<name>A0A0K2SJX9_LIMPI</name>
<dbReference type="SUPFAM" id="SSF53271">
    <property type="entry name" value="PRTase-like"/>
    <property type="match status" value="1"/>
</dbReference>
<comment type="catalytic activity">
    <reaction evidence="12">
        <text>5-phospho-beta-D-ribosylamine + L-glutamate + diphosphate = 5-phospho-alpha-D-ribose 1-diphosphate + L-glutamine + H2O</text>
        <dbReference type="Rhea" id="RHEA:14905"/>
        <dbReference type="ChEBI" id="CHEBI:15377"/>
        <dbReference type="ChEBI" id="CHEBI:29985"/>
        <dbReference type="ChEBI" id="CHEBI:33019"/>
        <dbReference type="ChEBI" id="CHEBI:58017"/>
        <dbReference type="ChEBI" id="CHEBI:58359"/>
        <dbReference type="ChEBI" id="CHEBI:58681"/>
        <dbReference type="EC" id="2.4.2.14"/>
    </reaction>
</comment>
<feature type="binding site" evidence="11">
    <location>
        <position position="548"/>
    </location>
    <ligand>
        <name>ATP</name>
        <dbReference type="ChEBI" id="CHEBI:30616"/>
    </ligand>
</feature>
<reference evidence="16" key="1">
    <citation type="submission" date="2015-07" db="EMBL/GenBank/DDBJ databases">
        <title>Complete genome sequence and phylogenetic analysis of Limnochorda pilosa.</title>
        <authorList>
            <person name="Watanabe M."/>
            <person name="Kojima H."/>
            <person name="Fukui M."/>
        </authorList>
    </citation>
    <scope>NUCLEOTIDE SEQUENCE [LARGE SCALE GENOMIC DNA]</scope>
    <source>
        <strain evidence="16">HC45</strain>
    </source>
</reference>
<evidence type="ECO:0000256" key="2">
    <source>
        <dbReference type="ARBA" id="ARBA00010138"/>
    </source>
</evidence>
<keyword evidence="16" id="KW-1185">Reference proteome</keyword>
<dbReference type="EC" id="6.3.5.3" evidence="11"/>
<keyword evidence="12" id="KW-0411">Iron-sulfur</keyword>
<feature type="binding site" evidence="11">
    <location>
        <position position="251"/>
    </location>
    <ligand>
        <name>substrate</name>
    </ligand>
</feature>
<dbReference type="NCBIfam" id="TIGR01736">
    <property type="entry name" value="FGAM_synth_II"/>
    <property type="match status" value="1"/>
</dbReference>
<dbReference type="EMBL" id="AP014924">
    <property type="protein sequence ID" value="BAS27421.1"/>
    <property type="molecule type" value="Genomic_DNA"/>
</dbReference>
<feature type="binding site" evidence="12">
    <location>
        <position position="1153"/>
    </location>
    <ligand>
        <name>Mg(2+)</name>
        <dbReference type="ChEBI" id="CHEBI:18420"/>
    </ligand>
</feature>
<dbReference type="SUPFAM" id="SSF55326">
    <property type="entry name" value="PurM N-terminal domain-like"/>
    <property type="match status" value="2"/>
</dbReference>
<dbReference type="HAMAP" id="MF_00420">
    <property type="entry name" value="PurL_2"/>
    <property type="match status" value="1"/>
</dbReference>
<feature type="compositionally biased region" description="Basic and acidic residues" evidence="13">
    <location>
        <begin position="382"/>
        <end position="391"/>
    </location>
</feature>
<dbReference type="KEGG" id="lpil:LIP_1574"/>
<dbReference type="GO" id="GO:0004642">
    <property type="term" value="F:phosphoribosylformylglycinamidine synthase activity"/>
    <property type="evidence" value="ECO:0007669"/>
    <property type="project" value="UniProtKB-UniRule"/>
</dbReference>
<keyword evidence="12" id="KW-0808">Transferase</keyword>
<evidence type="ECO:0000256" key="1">
    <source>
        <dbReference type="ARBA" id="ARBA00005209"/>
    </source>
</evidence>
<reference evidence="16" key="2">
    <citation type="journal article" date="2016" name="Int. J. Syst. Evol. Microbiol.">
        <title>Complete genome sequence and cell structure of Limnochorda pilosa, a Gram-negative spore-former within the phylum Firmicutes.</title>
        <authorList>
            <person name="Watanabe M."/>
            <person name="Kojima H."/>
            <person name="Fukui M."/>
        </authorList>
    </citation>
    <scope>NUCLEOTIDE SEQUENCE [LARGE SCALE GENOMIC DNA]</scope>
    <source>
        <strain evidence="16">HC45</strain>
    </source>
</reference>
<dbReference type="InterPro" id="IPR017932">
    <property type="entry name" value="GATase_2_dom"/>
</dbReference>
<dbReference type="SUPFAM" id="SSF56235">
    <property type="entry name" value="N-terminal nucleophile aminohydrolases (Ntn hydrolases)"/>
    <property type="match status" value="1"/>
</dbReference>
<feature type="binding site" evidence="12">
    <location>
        <position position="1152"/>
    </location>
    <ligand>
        <name>Mg(2+)</name>
        <dbReference type="ChEBI" id="CHEBI:18420"/>
    </ligand>
</feature>
<evidence type="ECO:0000256" key="5">
    <source>
        <dbReference type="ARBA" id="ARBA00022676"/>
    </source>
</evidence>
<evidence type="ECO:0000259" key="14">
    <source>
        <dbReference type="PROSITE" id="PS51278"/>
    </source>
</evidence>
<evidence type="ECO:0000256" key="8">
    <source>
        <dbReference type="ARBA" id="ARBA00022755"/>
    </source>
</evidence>
<feature type="binding site" evidence="11">
    <location>
        <position position="100"/>
    </location>
    <ligand>
        <name>ATP</name>
        <dbReference type="ChEBI" id="CHEBI:30616"/>
    </ligand>
</feature>
<keyword evidence="12" id="KW-0315">Glutamine amidotransferase</keyword>
<dbReference type="CDD" id="cd02203">
    <property type="entry name" value="PurL_repeat1"/>
    <property type="match status" value="1"/>
</dbReference>
<feature type="binding site" evidence="11">
    <location>
        <position position="126"/>
    </location>
    <ligand>
        <name>Mg(2+)</name>
        <dbReference type="ChEBI" id="CHEBI:18420"/>
        <label>2</label>
    </ligand>
</feature>
<feature type="binding site" evidence="11">
    <location>
        <position position="511"/>
    </location>
    <ligand>
        <name>ATP</name>
        <dbReference type="ChEBI" id="CHEBI:30616"/>
    </ligand>
</feature>
<feature type="binding site" evidence="11">
    <location>
        <begin position="323"/>
        <end position="325"/>
    </location>
    <ligand>
        <name>substrate</name>
    </ligand>
</feature>
<dbReference type="NCBIfam" id="NF002290">
    <property type="entry name" value="PRK01213.1"/>
    <property type="match status" value="1"/>
</dbReference>
<keyword evidence="4 11" id="KW-0436">Ligase</keyword>
<dbReference type="InterPro" id="IPR016188">
    <property type="entry name" value="PurM-like_N"/>
</dbReference>
<keyword evidence="10 11" id="KW-0460">Magnesium</keyword>
<feature type="region of interest" description="Disordered" evidence="13">
    <location>
        <begin position="382"/>
        <end position="408"/>
    </location>
</feature>
<evidence type="ECO:0000256" key="12">
    <source>
        <dbReference type="HAMAP-Rule" id="MF_01931"/>
    </source>
</evidence>
<feature type="binding site" evidence="12">
    <location>
        <position position="1189"/>
    </location>
    <ligand>
        <name>[4Fe-4S] cluster</name>
        <dbReference type="ChEBI" id="CHEBI:49883"/>
    </ligand>
</feature>
<feature type="binding site" evidence="11">
    <location>
        <position position="549"/>
    </location>
    <ligand>
        <name>Mg(2+)</name>
        <dbReference type="ChEBI" id="CHEBI:18420"/>
        <label>1</label>
    </ligand>
</feature>
<dbReference type="Gene3D" id="3.40.50.2020">
    <property type="match status" value="1"/>
</dbReference>
<feature type="binding site" evidence="11">
    <location>
        <position position="102"/>
    </location>
    <ligand>
        <name>Mg(2+)</name>
        <dbReference type="ChEBI" id="CHEBI:18420"/>
        <label>1</label>
    </ligand>
</feature>
<dbReference type="GO" id="GO:0051539">
    <property type="term" value="F:4 iron, 4 sulfur cluster binding"/>
    <property type="evidence" value="ECO:0007669"/>
    <property type="project" value="UniProtKB-KW"/>
</dbReference>
<comment type="catalytic activity">
    <reaction evidence="11">
        <text>N(2)-formyl-N(1)-(5-phospho-beta-D-ribosyl)glycinamide + L-glutamine + ATP + H2O = 2-formamido-N(1)-(5-O-phospho-beta-D-ribosyl)acetamidine + L-glutamate + ADP + phosphate + H(+)</text>
        <dbReference type="Rhea" id="RHEA:17129"/>
        <dbReference type="ChEBI" id="CHEBI:15377"/>
        <dbReference type="ChEBI" id="CHEBI:15378"/>
        <dbReference type="ChEBI" id="CHEBI:29985"/>
        <dbReference type="ChEBI" id="CHEBI:30616"/>
        <dbReference type="ChEBI" id="CHEBI:43474"/>
        <dbReference type="ChEBI" id="CHEBI:58359"/>
        <dbReference type="ChEBI" id="CHEBI:147286"/>
        <dbReference type="ChEBI" id="CHEBI:147287"/>
        <dbReference type="ChEBI" id="CHEBI:456216"/>
        <dbReference type="EC" id="6.3.5.3"/>
    </reaction>
</comment>
<comment type="subcellular location">
    <subcellularLocation>
        <location evidence="11">Cytoplasm</location>
    </subcellularLocation>
</comment>
<comment type="cofactor">
    <cofactor evidence="12">
        <name>[4Fe-4S] cluster</name>
        <dbReference type="ChEBI" id="CHEBI:49883"/>
    </cofactor>
    <text evidence="12">Binds 1 [4Fe-4S] cluster per subunit.</text>
</comment>
<feature type="active site" description="Proton acceptor" evidence="11">
    <location>
        <position position="104"/>
    </location>
</feature>
<dbReference type="InterPro" id="IPR036676">
    <property type="entry name" value="PurM-like_C_sf"/>
</dbReference>
<dbReference type="Pfam" id="PF00586">
    <property type="entry name" value="AIRS"/>
    <property type="match status" value="2"/>
</dbReference>
<dbReference type="InterPro" id="IPR036921">
    <property type="entry name" value="PurM-like_N_sf"/>
</dbReference>
<dbReference type="Pfam" id="PF13522">
    <property type="entry name" value="GATase_6"/>
    <property type="match status" value="1"/>
</dbReference>
<dbReference type="HAMAP" id="MF_01931">
    <property type="entry name" value="PurF"/>
    <property type="match status" value="1"/>
</dbReference>
<dbReference type="FunFam" id="3.30.1330.10:FF:000004">
    <property type="entry name" value="Phosphoribosylformylglycinamidine synthase subunit PurL"/>
    <property type="match status" value="1"/>
</dbReference>
<evidence type="ECO:0000256" key="13">
    <source>
        <dbReference type="SAM" id="MobiDB-lite"/>
    </source>
</evidence>
<dbReference type="EC" id="2.4.2.14" evidence="12"/>
<evidence type="ECO:0000256" key="9">
    <source>
        <dbReference type="ARBA" id="ARBA00022840"/>
    </source>
</evidence>
<dbReference type="Pfam" id="PF18072">
    <property type="entry name" value="FGAR-AT_linker"/>
    <property type="match status" value="1"/>
</dbReference>
<feature type="binding site" evidence="12">
    <location>
        <position position="1246"/>
    </location>
    <ligand>
        <name>[4Fe-4S] cluster</name>
        <dbReference type="ChEBI" id="CHEBI:49883"/>
    </ligand>
</feature>
<dbReference type="Proteomes" id="UP000065807">
    <property type="component" value="Chromosome"/>
</dbReference>
<dbReference type="InterPro" id="IPR041609">
    <property type="entry name" value="PurL_linker"/>
</dbReference>
<feature type="binding site" evidence="12">
    <location>
        <position position="1090"/>
    </location>
    <ligand>
        <name>Mg(2+)</name>
        <dbReference type="ChEBI" id="CHEBI:18420"/>
    </ligand>
</feature>
<dbReference type="AlphaFoldDB" id="A0A0K2SJX9"/>
<dbReference type="InterPro" id="IPR029055">
    <property type="entry name" value="Ntn_hydrolases_N"/>
</dbReference>
<comment type="pathway">
    <text evidence="1 12">Purine metabolism; IMP biosynthesis via de novo pathway; N(1)-(5-phospho-D-ribosyl)glycinamide from 5-phospho-alpha-D-ribose 1-diphosphate: step 1/2.</text>
</comment>
<evidence type="ECO:0000256" key="11">
    <source>
        <dbReference type="HAMAP-Rule" id="MF_00420"/>
    </source>
</evidence>
<dbReference type="NCBIfam" id="TIGR01134">
    <property type="entry name" value="purF"/>
    <property type="match status" value="1"/>
</dbReference>
<keyword evidence="6 11" id="KW-0479">Metal-binding</keyword>
<dbReference type="InterPro" id="IPR010074">
    <property type="entry name" value="PRibForGlyAmidine_synth_PurL"/>
</dbReference>
<keyword evidence="5 12" id="KW-0328">Glycosyltransferase</keyword>
<dbReference type="GO" id="GO:0004044">
    <property type="term" value="F:amidophosphoribosyltransferase activity"/>
    <property type="evidence" value="ECO:0007669"/>
    <property type="project" value="UniProtKB-UniRule"/>
</dbReference>
<feature type="binding site" evidence="11">
    <location>
        <position position="279"/>
    </location>
    <ligand>
        <name>Mg(2+)</name>
        <dbReference type="ChEBI" id="CHEBI:18420"/>
        <label>2</label>
    </ligand>
</feature>
<dbReference type="Gene3D" id="3.90.650.10">
    <property type="entry name" value="PurM-like C-terminal domain"/>
    <property type="match status" value="2"/>
</dbReference>
<accession>A0A0K2SJX9</accession>
<keyword evidence="7 11" id="KW-0547">Nucleotide-binding</keyword>
<dbReference type="GO" id="GO:0000287">
    <property type="term" value="F:magnesium ion binding"/>
    <property type="evidence" value="ECO:0007669"/>
    <property type="project" value="UniProtKB-UniRule"/>
</dbReference>
<dbReference type="Pfam" id="PF02769">
    <property type="entry name" value="AIRS_C"/>
    <property type="match status" value="2"/>
</dbReference>
<keyword evidence="12" id="KW-0408">Iron</keyword>
<dbReference type="InterPro" id="IPR029057">
    <property type="entry name" value="PRTase-like"/>
</dbReference>
<feature type="domain" description="Glutamine amidotransferase type-2" evidence="14">
    <location>
        <begin position="801"/>
        <end position="1023"/>
    </location>
</feature>
<keyword evidence="3 11" id="KW-0963">Cytoplasm</keyword>
<organism evidence="15 16">
    <name type="scientific">Limnochorda pilosa</name>
    <dbReference type="NCBI Taxonomy" id="1555112"/>
    <lineage>
        <taxon>Bacteria</taxon>
        <taxon>Bacillati</taxon>
        <taxon>Bacillota</taxon>
        <taxon>Limnochordia</taxon>
        <taxon>Limnochordales</taxon>
        <taxon>Limnochordaceae</taxon>
        <taxon>Limnochorda</taxon>
    </lineage>
</organism>
<gene>
    <name evidence="11" type="primary">purL</name>
    <name evidence="12" type="synonym">purF</name>
    <name evidence="15" type="ORF">LIP_1574</name>
</gene>
<comment type="pathway">
    <text evidence="11">Purine metabolism; IMP biosynthesis via de novo pathway; 5-amino-1-(5-phospho-D-ribosyl)imidazole from N(2)-formyl-N(1)-(5-phospho-D-ribosyl)glycinamide: step 1/2.</text>
</comment>
<dbReference type="Gene3D" id="3.60.20.10">
    <property type="entry name" value="Glutamine Phosphoribosylpyrophosphate, subunit 1, domain 1"/>
    <property type="match status" value="1"/>
</dbReference>
<comment type="caution">
    <text evidence="11">Lacks conserved residue(s) required for the propagation of feature annotation.</text>
</comment>
<dbReference type="PATRIC" id="fig|1555112.3.peg.1609"/>
<dbReference type="GO" id="GO:0005737">
    <property type="term" value="C:cytoplasm"/>
    <property type="evidence" value="ECO:0007669"/>
    <property type="project" value="UniProtKB-SubCell"/>
</dbReference>
<dbReference type="CDD" id="cd06223">
    <property type="entry name" value="PRTases_typeI"/>
    <property type="match status" value="1"/>
</dbReference>
<dbReference type="PANTHER" id="PTHR43555:SF1">
    <property type="entry name" value="PHOSPHORIBOSYLFORMYLGLYCINAMIDINE SYNTHASE SUBUNIT PURL"/>
    <property type="match status" value="1"/>
</dbReference>
<evidence type="ECO:0000256" key="7">
    <source>
        <dbReference type="ARBA" id="ARBA00022741"/>
    </source>
</evidence>
<dbReference type="GO" id="GO:0005524">
    <property type="term" value="F:ATP binding"/>
    <property type="evidence" value="ECO:0007669"/>
    <property type="project" value="UniProtKB-UniRule"/>
</dbReference>
<evidence type="ECO:0000313" key="16">
    <source>
        <dbReference type="Proteomes" id="UP000065807"/>
    </source>
</evidence>
<feature type="binding site" evidence="11">
    <location>
        <begin position="103"/>
        <end position="106"/>
    </location>
    <ligand>
        <name>substrate</name>
    </ligand>
</feature>
<keyword evidence="9 11" id="KW-0067">ATP-binding</keyword>